<dbReference type="OrthoDB" id="7433577at2"/>
<accession>A0A0F7KTE4</accession>
<dbReference type="KEGG" id="aay:WYH_01467"/>
<dbReference type="EMBL" id="CP011452">
    <property type="protein sequence ID" value="AKH42507.1"/>
    <property type="molecule type" value="Genomic_DNA"/>
</dbReference>
<protein>
    <submittedName>
        <fullName evidence="1">Uncharacterized protein</fullName>
    </submittedName>
</protein>
<evidence type="ECO:0000313" key="2">
    <source>
        <dbReference type="Proteomes" id="UP000034392"/>
    </source>
</evidence>
<evidence type="ECO:0000313" key="1">
    <source>
        <dbReference type="EMBL" id="AKH42507.1"/>
    </source>
</evidence>
<proteinExistence type="predicted"/>
<name>A0A0F7KTE4_9SPHN</name>
<dbReference type="AlphaFoldDB" id="A0A0F7KTE4"/>
<dbReference type="Proteomes" id="UP000034392">
    <property type="component" value="Chromosome"/>
</dbReference>
<dbReference type="RefSeq" id="WP_046903308.1">
    <property type="nucleotide sequence ID" value="NZ_CP011452.2"/>
</dbReference>
<keyword evidence="2" id="KW-1185">Reference proteome</keyword>
<organism evidence="1 2">
    <name type="scientific">Croceibacterium atlanticum</name>
    <dbReference type="NCBI Taxonomy" id="1267766"/>
    <lineage>
        <taxon>Bacteria</taxon>
        <taxon>Pseudomonadati</taxon>
        <taxon>Pseudomonadota</taxon>
        <taxon>Alphaproteobacteria</taxon>
        <taxon>Sphingomonadales</taxon>
        <taxon>Erythrobacteraceae</taxon>
        <taxon>Croceibacterium</taxon>
    </lineage>
</organism>
<reference evidence="1" key="1">
    <citation type="submission" date="2015-05" db="EMBL/GenBank/DDBJ databases">
        <title>The complete genome of Altererythrobacter atlanticus strain 26DY36.</title>
        <authorList>
            <person name="Wu Y.-H."/>
            <person name="Cheng H."/>
            <person name="Wu X.-W."/>
        </authorList>
    </citation>
    <scope>NUCLEOTIDE SEQUENCE [LARGE SCALE GENOMIC DNA]</scope>
    <source>
        <strain evidence="1">26DY36</strain>
    </source>
</reference>
<sequence length="66" mass="7254">MVQIVGWLGCFYLVVKAMEFQADPRFRNTEGELNGNAAVAALISWGGAIAFAVWIWAQGQAIDYAF</sequence>
<gene>
    <name evidence="1" type="ORF">WYH_01467</name>
</gene>
<dbReference type="PATRIC" id="fig|1267766.3.peg.1477"/>
<dbReference type="STRING" id="1267766.WYH_01467"/>